<dbReference type="GO" id="GO:0030010">
    <property type="term" value="P:establishment of cell polarity"/>
    <property type="evidence" value="ECO:0007669"/>
    <property type="project" value="UniProtKB-ARBA"/>
</dbReference>
<keyword evidence="5" id="KW-0813">Transport</keyword>
<feature type="binding site" evidence="10">
    <location>
        <position position="49"/>
    </location>
    <ligand>
        <name>Mg(2+)</name>
        <dbReference type="ChEBI" id="CHEBI:18420"/>
    </ligand>
</feature>
<feature type="binding site" evidence="9">
    <location>
        <begin position="127"/>
        <end position="130"/>
    </location>
    <ligand>
        <name>GTP</name>
        <dbReference type="ChEBI" id="CHEBI:37565"/>
    </ligand>
</feature>
<dbReference type="InterPro" id="IPR024156">
    <property type="entry name" value="Small_GTPase_ARF"/>
</dbReference>
<protein>
    <recommendedName>
        <fullName evidence="13">ADP-ribosylation factor</fullName>
    </recommendedName>
</protein>
<dbReference type="Pfam" id="PF00025">
    <property type="entry name" value="Arf"/>
    <property type="match status" value="1"/>
</dbReference>
<keyword evidence="7 9" id="KW-0342">GTP-binding</keyword>
<dbReference type="GO" id="GO:0005794">
    <property type="term" value="C:Golgi apparatus"/>
    <property type="evidence" value="ECO:0007669"/>
    <property type="project" value="UniProtKB-SubCell"/>
</dbReference>
<dbReference type="InterPro" id="IPR005225">
    <property type="entry name" value="Small_GTP-bd"/>
</dbReference>
<dbReference type="InterPro" id="IPR027417">
    <property type="entry name" value="P-loop_NTPase"/>
</dbReference>
<sequence>MGNVLQVFGESFGGLTDDARILMLGLDGAGKSTILYKLKLGEVRHLTPTIGFNVESINYKNIKFTVWDIAGQARIRKLWHHYYENAKGLIFVLDSNDVPRISEAAKELSILMSEPELSEIPVLIFANKQDLPYAVDIRQLAEQLCLYDVLGRPWHIQSCCGVEGGGLLQGLDWLSGALKAQKARKT</sequence>
<reference evidence="12" key="1">
    <citation type="journal article" date="2020" name="J. Eukaryot. Microbiol.">
        <title>De novo Sequencing, Assembly and Annotation of the Transcriptome for the Free-Living Testate Amoeba Arcella intermedia.</title>
        <authorList>
            <person name="Ribeiro G.M."/>
            <person name="Porfirio-Sousa A.L."/>
            <person name="Maurer-Alcala X.X."/>
            <person name="Katz L.A."/>
            <person name="Lahr D.J.G."/>
        </authorList>
    </citation>
    <scope>NUCLEOTIDE SEQUENCE</scope>
</reference>
<dbReference type="GO" id="GO:0015031">
    <property type="term" value="P:protein transport"/>
    <property type="evidence" value="ECO:0007669"/>
    <property type="project" value="UniProtKB-KW"/>
</dbReference>
<dbReference type="GO" id="GO:0005525">
    <property type="term" value="F:GTP binding"/>
    <property type="evidence" value="ECO:0007669"/>
    <property type="project" value="UniProtKB-KW"/>
</dbReference>
<keyword evidence="10" id="KW-0479">Metal-binding</keyword>
<evidence type="ECO:0000256" key="6">
    <source>
        <dbReference type="ARBA" id="ARBA00023034"/>
    </source>
</evidence>
<dbReference type="GO" id="GO:0003924">
    <property type="term" value="F:GTPase activity"/>
    <property type="evidence" value="ECO:0007669"/>
    <property type="project" value="InterPro"/>
</dbReference>
<dbReference type="AlphaFoldDB" id="A0A6B2LKH5"/>
<evidence type="ECO:0000256" key="1">
    <source>
        <dbReference type="ARBA" id="ARBA00004555"/>
    </source>
</evidence>
<feature type="binding site" evidence="9">
    <location>
        <begin position="25"/>
        <end position="32"/>
    </location>
    <ligand>
        <name>GTP</name>
        <dbReference type="ChEBI" id="CHEBI:37565"/>
    </ligand>
</feature>
<keyword evidence="6" id="KW-0333">Golgi apparatus</keyword>
<dbReference type="GO" id="GO:0046872">
    <property type="term" value="F:metal ion binding"/>
    <property type="evidence" value="ECO:0007669"/>
    <property type="project" value="UniProtKB-KW"/>
</dbReference>
<evidence type="ECO:0000256" key="2">
    <source>
        <dbReference type="ARBA" id="ARBA00010290"/>
    </source>
</evidence>
<dbReference type="CDD" id="cd00878">
    <property type="entry name" value="Arf_Arl"/>
    <property type="match status" value="1"/>
</dbReference>
<accession>A0A6B2LKH5</accession>
<dbReference type="SMART" id="SM00177">
    <property type="entry name" value="ARF"/>
    <property type="match status" value="1"/>
</dbReference>
<keyword evidence="3 9" id="KW-0547">Nucleotide-binding</keyword>
<dbReference type="Gene3D" id="3.40.50.300">
    <property type="entry name" value="P-loop containing nucleotide triphosphate hydrolases"/>
    <property type="match status" value="1"/>
</dbReference>
<dbReference type="FunFam" id="3.40.50.300:FF:000412">
    <property type="entry name" value="ADP-ribosylation factor 1"/>
    <property type="match status" value="1"/>
</dbReference>
<dbReference type="PRINTS" id="PR00328">
    <property type="entry name" value="SAR1GTPBP"/>
</dbReference>
<comment type="function">
    <text evidence="8">GTP-binding protein that may be involved in protein trafficking. May modulate vesicle budding and uncoating within the Golgi apparatus.</text>
</comment>
<evidence type="ECO:0000256" key="3">
    <source>
        <dbReference type="ARBA" id="ARBA00022741"/>
    </source>
</evidence>
<evidence type="ECO:0000256" key="5">
    <source>
        <dbReference type="ARBA" id="ARBA00022927"/>
    </source>
</evidence>
<dbReference type="InterPro" id="IPR006689">
    <property type="entry name" value="Small_GTPase_ARF/SAR"/>
</dbReference>
<dbReference type="PANTHER" id="PTHR11711">
    <property type="entry name" value="ADP RIBOSYLATION FACTOR-RELATED"/>
    <property type="match status" value="1"/>
</dbReference>
<dbReference type="SMART" id="SM00175">
    <property type="entry name" value="RAB"/>
    <property type="match status" value="1"/>
</dbReference>
<evidence type="ECO:0000256" key="7">
    <source>
        <dbReference type="ARBA" id="ARBA00023134"/>
    </source>
</evidence>
<organism evidence="12">
    <name type="scientific">Arcella intermedia</name>
    <dbReference type="NCBI Taxonomy" id="1963864"/>
    <lineage>
        <taxon>Eukaryota</taxon>
        <taxon>Amoebozoa</taxon>
        <taxon>Tubulinea</taxon>
        <taxon>Elardia</taxon>
        <taxon>Arcellinida</taxon>
        <taxon>Sphaerothecina</taxon>
        <taxon>Arcellidae</taxon>
        <taxon>Arcella</taxon>
    </lineage>
</organism>
<dbReference type="PROSITE" id="PS51417">
    <property type="entry name" value="ARF"/>
    <property type="match status" value="1"/>
</dbReference>
<dbReference type="GO" id="GO:0016192">
    <property type="term" value="P:vesicle-mediated transport"/>
    <property type="evidence" value="ECO:0007669"/>
    <property type="project" value="UniProtKB-KW"/>
</dbReference>
<evidence type="ECO:0000256" key="11">
    <source>
        <dbReference type="RuleBase" id="RU003925"/>
    </source>
</evidence>
<dbReference type="SMART" id="SM00178">
    <property type="entry name" value="SAR"/>
    <property type="match status" value="1"/>
</dbReference>
<name>A0A6B2LKH5_9EUKA</name>
<dbReference type="EMBL" id="GIBP01008515">
    <property type="protein sequence ID" value="NDV37484.1"/>
    <property type="molecule type" value="Transcribed_RNA"/>
</dbReference>
<keyword evidence="4" id="KW-0931">ER-Golgi transport</keyword>
<comment type="similarity">
    <text evidence="2 11">Belongs to the small GTPase superfamily. Arf family.</text>
</comment>
<feature type="binding site" evidence="9">
    <location>
        <position position="71"/>
    </location>
    <ligand>
        <name>GTP</name>
        <dbReference type="ChEBI" id="CHEBI:37565"/>
    </ligand>
</feature>
<dbReference type="SUPFAM" id="SSF52540">
    <property type="entry name" value="P-loop containing nucleoside triphosphate hydrolases"/>
    <property type="match status" value="1"/>
</dbReference>
<evidence type="ECO:0000256" key="8">
    <source>
        <dbReference type="ARBA" id="ARBA00059050"/>
    </source>
</evidence>
<evidence type="ECO:0008006" key="13">
    <source>
        <dbReference type="Google" id="ProtNLM"/>
    </source>
</evidence>
<evidence type="ECO:0000256" key="9">
    <source>
        <dbReference type="PIRSR" id="PIRSR606689-1"/>
    </source>
</evidence>
<dbReference type="NCBIfam" id="TIGR00231">
    <property type="entry name" value="small_GTP"/>
    <property type="match status" value="1"/>
</dbReference>
<evidence type="ECO:0000256" key="10">
    <source>
        <dbReference type="PIRSR" id="PIRSR606689-2"/>
    </source>
</evidence>
<proteinExistence type="inferred from homology"/>
<comment type="subcellular location">
    <subcellularLocation>
        <location evidence="1">Golgi apparatus</location>
    </subcellularLocation>
</comment>
<keyword evidence="5" id="KW-0653">Protein transport</keyword>
<evidence type="ECO:0000256" key="4">
    <source>
        <dbReference type="ARBA" id="ARBA00022892"/>
    </source>
</evidence>
<feature type="binding site" evidence="10">
    <location>
        <position position="32"/>
    </location>
    <ligand>
        <name>Mg(2+)</name>
        <dbReference type="ChEBI" id="CHEBI:18420"/>
    </ligand>
</feature>
<keyword evidence="10" id="KW-0460">Magnesium</keyword>
<evidence type="ECO:0000313" key="12">
    <source>
        <dbReference type="EMBL" id="NDV37484.1"/>
    </source>
</evidence>